<dbReference type="AlphaFoldDB" id="A0A8J3ERA9"/>
<dbReference type="Proteomes" id="UP000818603">
    <property type="component" value="Unassembled WGS sequence"/>
</dbReference>
<protein>
    <recommendedName>
        <fullName evidence="2 10">Valine--tRNA ligase</fullName>
        <ecNumber evidence="2 10">6.1.1.9</ecNumber>
    </recommendedName>
</protein>
<evidence type="ECO:0000313" key="15">
    <source>
        <dbReference type="Proteomes" id="UP000621856"/>
    </source>
</evidence>
<keyword evidence="3" id="KW-0963">Cytoplasm</keyword>
<comment type="catalytic activity">
    <reaction evidence="9">
        <text>tRNA(Val) + L-valine + ATP = L-valyl-tRNA(Val) + AMP + diphosphate</text>
        <dbReference type="Rhea" id="RHEA:10704"/>
        <dbReference type="Rhea" id="RHEA-COMP:9672"/>
        <dbReference type="Rhea" id="RHEA-COMP:9708"/>
        <dbReference type="ChEBI" id="CHEBI:30616"/>
        <dbReference type="ChEBI" id="CHEBI:33019"/>
        <dbReference type="ChEBI" id="CHEBI:57762"/>
        <dbReference type="ChEBI" id="CHEBI:78442"/>
        <dbReference type="ChEBI" id="CHEBI:78537"/>
        <dbReference type="ChEBI" id="CHEBI:456215"/>
        <dbReference type="EC" id="6.1.1.9"/>
    </reaction>
</comment>
<dbReference type="SUPFAM" id="SSF47323">
    <property type="entry name" value="Anticodon-binding domain of a subclass of class I aminoacyl-tRNA synthetases"/>
    <property type="match status" value="1"/>
</dbReference>
<evidence type="ECO:0000256" key="5">
    <source>
        <dbReference type="ARBA" id="ARBA00022741"/>
    </source>
</evidence>
<reference evidence="14 16" key="2">
    <citation type="submission" date="2020-02" db="EMBL/GenBank/DDBJ databases">
        <title>Genome sequence of Parvularcula flava strain NH6-79.</title>
        <authorList>
            <person name="Abdul Karim M.H."/>
            <person name="Lam M.Q."/>
            <person name="Chen S.J."/>
            <person name="Yahya A."/>
            <person name="Shahir S."/>
            <person name="Shamsir M.S."/>
            <person name="Chong C.S."/>
        </authorList>
    </citation>
    <scope>NUCLEOTIDE SEQUENCE [LARGE SCALE GENOMIC DNA]</scope>
    <source>
        <strain evidence="14 16">NH6-79</strain>
    </source>
</reference>
<evidence type="ECO:0000256" key="1">
    <source>
        <dbReference type="ARBA" id="ARBA00004496"/>
    </source>
</evidence>
<dbReference type="Pfam" id="PF08264">
    <property type="entry name" value="Anticodon_1"/>
    <property type="match status" value="1"/>
</dbReference>
<evidence type="ECO:0000256" key="7">
    <source>
        <dbReference type="ARBA" id="ARBA00022917"/>
    </source>
</evidence>
<comment type="caution">
    <text evidence="13">The sequence shown here is derived from an EMBL/GenBank/DDBJ whole genome shotgun (WGS) entry which is preliminary data.</text>
</comment>
<dbReference type="PRINTS" id="PR00986">
    <property type="entry name" value="TRNASYNTHVAL"/>
</dbReference>
<dbReference type="InterPro" id="IPR009080">
    <property type="entry name" value="tRNAsynth_Ia_anticodon-bd"/>
</dbReference>
<dbReference type="CDD" id="cd07962">
    <property type="entry name" value="Anticodon_Ia_Val"/>
    <property type="match status" value="1"/>
</dbReference>
<evidence type="ECO:0000313" key="14">
    <source>
        <dbReference type="EMBL" id="NHK28467.1"/>
    </source>
</evidence>
<dbReference type="NCBIfam" id="TIGR00422">
    <property type="entry name" value="valS"/>
    <property type="match status" value="1"/>
</dbReference>
<dbReference type="InterPro" id="IPR014729">
    <property type="entry name" value="Rossmann-like_a/b/a_fold"/>
</dbReference>
<dbReference type="SUPFAM" id="SSF50677">
    <property type="entry name" value="ValRS/IleRS/LeuRS editing domain"/>
    <property type="match status" value="1"/>
</dbReference>
<sequence>MSETKKKPDTLDHAEMERRIRDFWEAEGVYKYDPDSGKPQFSVDTPPPYVSAAHLHVGHAMSYSQAEFLVRYKRMTGHEIFYPMGFDDNGLPTERFVEQTHKVNKKTISRADFRALCMEETAKGAVAYEEMWRDLGLSIDWRLRYSTIDEHCRRTSQLSFIDLYKKGEVVRSDDPVLWDTVYDTALAQADLEVMDRKGQLFDIAFKDPDGNDMVISTTRPELIPGCVALYHHPDDERYKALAGKTATVPMFDYEVPLKTSEDVDPEFGTGLMMCCTFGDGEDVKKWRIDKLDTRLVIGRDGKMTALAGKYEGMDIGGARKNIVQDLDEAGFVRGQKKVDQAVSVGERSGQPVEFAMVPQWFIKVLDKKEQFLKRSAELNWFPEHMKIRLDQWIEGLKYDWNISRQRFYGVPFPVWYVQETGDVILADEADLPVDPTEDAPPKWAQEKYAGMTIVGEPDVMDTWMTSSVSAQVNSNWAGTEGRMGCDFPLSLRVQAFEIIRTWLFYSVVKSDLHADSLPWKQAMISGWGLNEQGKKISKRDLEKFTDENGYNRYDPHSVIREYGADALRYWAAGARLGSDLRYHEKDVKVGRKLVIKMWNVARLIEMYLEGYDKDTAKVPLADRAVEDRWVLSGLDRLIGDVTRGFEGYDYAIGREALDKYFWNTLCDNYLEIVKERLRKPEVFGETSQKAAQDTLVEVLRTVLALFAPYVPFITEELYQKFYAADEGGASLHKSAWPEKQDREDAVAGETMKSLLAVIEAWRFMRTRDKIPFSTEIDVLTVHLQGDVAHMKDAIKANADTLKSALRARTIRVDGGAGTETNRDGLTLSYSVIESD</sequence>
<dbReference type="GO" id="GO:0004832">
    <property type="term" value="F:valine-tRNA ligase activity"/>
    <property type="evidence" value="ECO:0007669"/>
    <property type="project" value="UniProtKB-UniRule"/>
</dbReference>
<evidence type="ECO:0000313" key="16">
    <source>
        <dbReference type="Proteomes" id="UP000818603"/>
    </source>
</evidence>
<keyword evidence="5" id="KW-0547">Nucleotide-binding</keyword>
<keyword evidence="16" id="KW-1185">Reference proteome</keyword>
<keyword evidence="6" id="KW-0067">ATP-binding</keyword>
<dbReference type="Pfam" id="PF00133">
    <property type="entry name" value="tRNA-synt_1"/>
    <property type="match status" value="1"/>
</dbReference>
<dbReference type="FunFam" id="3.40.50.620:FF:000192">
    <property type="entry name" value="Valine--tRNA ligase"/>
    <property type="match status" value="1"/>
</dbReference>
<dbReference type="GO" id="GO:0005829">
    <property type="term" value="C:cytosol"/>
    <property type="evidence" value="ECO:0007669"/>
    <property type="project" value="TreeGrafter"/>
</dbReference>
<name>A0A8J3ERA9_9PROT</name>
<dbReference type="GO" id="GO:0002161">
    <property type="term" value="F:aminoacyl-tRNA deacylase activity"/>
    <property type="evidence" value="ECO:0007669"/>
    <property type="project" value="InterPro"/>
</dbReference>
<gene>
    <name evidence="13" type="primary">valS</name>
    <name evidence="14" type="ORF">FF098_011170</name>
    <name evidence="13" type="ORF">GCM10011355_22450</name>
</gene>
<evidence type="ECO:0000256" key="4">
    <source>
        <dbReference type="ARBA" id="ARBA00022598"/>
    </source>
</evidence>
<keyword evidence="8" id="KW-0030">Aminoacyl-tRNA synthetase</keyword>
<dbReference type="EMBL" id="VCJR02000002">
    <property type="protein sequence ID" value="NHK28467.1"/>
    <property type="molecule type" value="Genomic_DNA"/>
</dbReference>
<dbReference type="Gene3D" id="3.40.50.620">
    <property type="entry name" value="HUPs"/>
    <property type="match status" value="2"/>
</dbReference>
<dbReference type="Proteomes" id="UP000621856">
    <property type="component" value="Unassembled WGS sequence"/>
</dbReference>
<keyword evidence="7" id="KW-0648">Protein biosynthesis</keyword>
<evidence type="ECO:0000256" key="8">
    <source>
        <dbReference type="ARBA" id="ARBA00023146"/>
    </source>
</evidence>
<dbReference type="GO" id="GO:0006438">
    <property type="term" value="P:valyl-tRNA aminoacylation"/>
    <property type="evidence" value="ECO:0007669"/>
    <property type="project" value="UniProtKB-UniRule"/>
</dbReference>
<accession>A0A8J3ERA9</accession>
<dbReference type="RefSeq" id="WP_155140495.1">
    <property type="nucleotide sequence ID" value="NZ_BMGZ01000002.1"/>
</dbReference>
<evidence type="ECO:0000256" key="3">
    <source>
        <dbReference type="ARBA" id="ARBA00022490"/>
    </source>
</evidence>
<dbReference type="Gene3D" id="3.90.740.10">
    <property type="entry name" value="Valyl/Leucyl/Isoleucyl-tRNA synthetase, editing domain"/>
    <property type="match status" value="1"/>
</dbReference>
<proteinExistence type="predicted"/>
<evidence type="ECO:0000256" key="9">
    <source>
        <dbReference type="ARBA" id="ARBA00047552"/>
    </source>
</evidence>
<evidence type="ECO:0000256" key="10">
    <source>
        <dbReference type="NCBIfam" id="TIGR00422"/>
    </source>
</evidence>
<feature type="domain" description="Aminoacyl-tRNA synthetase class Ia" evidence="11">
    <location>
        <begin position="21"/>
        <end position="581"/>
    </location>
</feature>
<dbReference type="InterPro" id="IPR009008">
    <property type="entry name" value="Val/Leu/Ile-tRNA-synth_edit"/>
</dbReference>
<dbReference type="Gene3D" id="1.10.730.10">
    <property type="entry name" value="Isoleucyl-tRNA Synthetase, Domain 1"/>
    <property type="match status" value="1"/>
</dbReference>
<dbReference type="InterPro" id="IPR033705">
    <property type="entry name" value="Anticodon_Ia_Val"/>
</dbReference>
<dbReference type="EMBL" id="BMGZ01000002">
    <property type="protein sequence ID" value="GGH98564.1"/>
    <property type="molecule type" value="Genomic_DNA"/>
</dbReference>
<evidence type="ECO:0000313" key="13">
    <source>
        <dbReference type="EMBL" id="GGH98564.1"/>
    </source>
</evidence>
<dbReference type="InterPro" id="IPR002300">
    <property type="entry name" value="aa-tRNA-synth_Ia"/>
</dbReference>
<evidence type="ECO:0000256" key="2">
    <source>
        <dbReference type="ARBA" id="ARBA00013169"/>
    </source>
</evidence>
<dbReference type="PANTHER" id="PTHR11946">
    <property type="entry name" value="VALYL-TRNA SYNTHETASES"/>
    <property type="match status" value="1"/>
</dbReference>
<keyword evidence="4 13" id="KW-0436">Ligase</keyword>
<feature type="domain" description="Methionyl/Valyl/Leucyl/Isoleucyl-tRNA synthetase anticodon-binding" evidence="12">
    <location>
        <begin position="627"/>
        <end position="778"/>
    </location>
</feature>
<evidence type="ECO:0000259" key="12">
    <source>
        <dbReference type="Pfam" id="PF08264"/>
    </source>
</evidence>
<comment type="subcellular location">
    <subcellularLocation>
        <location evidence="1">Cytoplasm</location>
    </subcellularLocation>
</comment>
<dbReference type="EC" id="6.1.1.9" evidence="2 10"/>
<reference evidence="13" key="1">
    <citation type="journal article" date="2014" name="Int. J. Syst. Evol. Microbiol.">
        <title>Complete genome sequence of Corynebacterium casei LMG S-19264T (=DSM 44701T), isolated from a smear-ripened cheese.</title>
        <authorList>
            <consortium name="US DOE Joint Genome Institute (JGI-PGF)"/>
            <person name="Walter F."/>
            <person name="Albersmeier A."/>
            <person name="Kalinowski J."/>
            <person name="Ruckert C."/>
        </authorList>
    </citation>
    <scope>NUCLEOTIDE SEQUENCE</scope>
    <source>
        <strain evidence="13">CGMCC 1.14984</strain>
    </source>
</reference>
<dbReference type="PANTHER" id="PTHR11946:SF93">
    <property type="entry name" value="VALINE--TRNA LIGASE, CHLOROPLASTIC_MITOCHONDRIAL 2"/>
    <property type="match status" value="1"/>
</dbReference>
<evidence type="ECO:0000256" key="6">
    <source>
        <dbReference type="ARBA" id="ARBA00022840"/>
    </source>
</evidence>
<reference evidence="13" key="3">
    <citation type="submission" date="2020-09" db="EMBL/GenBank/DDBJ databases">
        <authorList>
            <person name="Sun Q."/>
            <person name="Zhou Y."/>
        </authorList>
    </citation>
    <scope>NUCLEOTIDE SEQUENCE</scope>
    <source>
        <strain evidence="13">CGMCC 1.14984</strain>
    </source>
</reference>
<dbReference type="InterPro" id="IPR002303">
    <property type="entry name" value="Valyl-tRNA_ligase"/>
</dbReference>
<dbReference type="GO" id="GO:0005524">
    <property type="term" value="F:ATP binding"/>
    <property type="evidence" value="ECO:0007669"/>
    <property type="project" value="UniProtKB-KW"/>
</dbReference>
<dbReference type="InterPro" id="IPR013155">
    <property type="entry name" value="M/V/L/I-tRNA-synth_anticd-bd"/>
</dbReference>
<evidence type="ECO:0000259" key="11">
    <source>
        <dbReference type="Pfam" id="PF00133"/>
    </source>
</evidence>
<organism evidence="13 15">
    <name type="scientific">Aquisalinus luteolus</name>
    <dbReference type="NCBI Taxonomy" id="1566827"/>
    <lineage>
        <taxon>Bacteria</taxon>
        <taxon>Pseudomonadati</taxon>
        <taxon>Pseudomonadota</taxon>
        <taxon>Alphaproteobacteria</taxon>
        <taxon>Parvularculales</taxon>
        <taxon>Parvularculaceae</taxon>
        <taxon>Aquisalinus</taxon>
    </lineage>
</organism>
<dbReference type="SUPFAM" id="SSF52374">
    <property type="entry name" value="Nucleotidylyl transferase"/>
    <property type="match status" value="1"/>
</dbReference>
<dbReference type="NCBIfam" id="NF009687">
    <property type="entry name" value="PRK13208.1"/>
    <property type="match status" value="1"/>
</dbReference>